<dbReference type="InterPro" id="IPR001191">
    <property type="entry name" value="Gemini_AL1_REP"/>
</dbReference>
<evidence type="ECO:0000256" key="5">
    <source>
        <dbReference type="ARBA" id="ARBA00022695"/>
    </source>
</evidence>
<feature type="binding site" evidence="15">
    <location>
        <position position="108"/>
    </location>
    <ligand>
        <name>a divalent metal cation</name>
        <dbReference type="ChEBI" id="CHEBI:60240"/>
    </ligand>
</feature>
<dbReference type="PROSITE" id="PS52020">
    <property type="entry name" value="CRESS_DNA_REP"/>
    <property type="match status" value="1"/>
</dbReference>
<comment type="domain">
    <text evidence="16">There are 3 rolling circle replication (RCR) motifs. RCR-2 is probably involved in metal coordination. RCR-3 is required for phosphodiester bond cleavage for initiation of RCR.</text>
</comment>
<evidence type="ECO:0000256" key="10">
    <source>
        <dbReference type="ARBA" id="ARBA00022759"/>
    </source>
</evidence>
<evidence type="ECO:0000256" key="12">
    <source>
        <dbReference type="ARBA" id="ARBA00023124"/>
    </source>
</evidence>
<protein>
    <recommendedName>
        <fullName evidence="16">Replication-associated protein</fullName>
        <shortName evidence="16">Rep</shortName>
        <ecNumber evidence="16">3.1.21.-</ecNumber>
    </recommendedName>
</protein>
<comment type="subunit">
    <text evidence="16">Homooligomer.</text>
</comment>
<dbReference type="EMBL" id="KX840467">
    <property type="protein sequence ID" value="ASU45679.1"/>
    <property type="molecule type" value="Genomic_DNA"/>
</dbReference>
<evidence type="ECO:0000256" key="16">
    <source>
        <dbReference type="RuleBase" id="RU361249"/>
    </source>
</evidence>
<evidence type="ECO:0000256" key="7">
    <source>
        <dbReference type="ARBA" id="ARBA00022722"/>
    </source>
</evidence>
<dbReference type="PRINTS" id="PR00228">
    <property type="entry name" value="GEMCOATCLVL1"/>
</dbReference>
<comment type="cofactor">
    <cofactor evidence="15">
        <name>Mg(2+)</name>
        <dbReference type="ChEBI" id="CHEBI:18420"/>
    </cofactor>
    <cofactor evidence="15">
        <name>Mn(2+)</name>
        <dbReference type="ChEBI" id="CHEBI:29035"/>
    </cofactor>
    <text evidence="15">Divalent metal cations, possibly Mg(2+) or Mn(2+).</text>
</comment>
<evidence type="ECO:0000256" key="15">
    <source>
        <dbReference type="PIRSR" id="PIRSR601191-2"/>
    </source>
</evidence>
<evidence type="ECO:0000256" key="11">
    <source>
        <dbReference type="ARBA" id="ARBA00022801"/>
    </source>
</evidence>
<evidence type="ECO:0000259" key="18">
    <source>
        <dbReference type="PROSITE" id="PS52020"/>
    </source>
</evidence>
<dbReference type="GO" id="GO:0016888">
    <property type="term" value="F:DNA endonuclease activity, producing 5'-phosphomonoesters"/>
    <property type="evidence" value="ECO:0007669"/>
    <property type="project" value="InterPro"/>
</dbReference>
<dbReference type="InterPro" id="IPR022692">
    <property type="entry name" value="Gemini_AL1_REP_central"/>
</dbReference>
<keyword evidence="16" id="KW-0067">ATP-binding</keyword>
<evidence type="ECO:0000256" key="9">
    <source>
        <dbReference type="ARBA" id="ARBA00022741"/>
    </source>
</evidence>
<comment type="similarity">
    <text evidence="2 16">Belongs to the geminiviridae Rep protein family.</text>
</comment>
<dbReference type="InterPro" id="IPR001301">
    <property type="entry name" value="Gemini_AL1_CLV"/>
</dbReference>
<comment type="subcellular location">
    <subcellularLocation>
        <location evidence="1 16">Host nucleus</location>
    </subcellularLocation>
</comment>
<dbReference type="GO" id="GO:0005524">
    <property type="term" value="F:ATP binding"/>
    <property type="evidence" value="ECO:0007669"/>
    <property type="project" value="UniProtKB-KW"/>
</dbReference>
<evidence type="ECO:0000256" key="2">
    <source>
        <dbReference type="ARBA" id="ARBA00006240"/>
    </source>
</evidence>
<dbReference type="GO" id="GO:0006260">
    <property type="term" value="P:DNA replication"/>
    <property type="evidence" value="ECO:0007669"/>
    <property type="project" value="UniProtKB-KW"/>
</dbReference>
<evidence type="ECO:0000313" key="20">
    <source>
        <dbReference type="EMBL" id="ASU45694.1"/>
    </source>
</evidence>
<accession>A0A223PL92</accession>
<dbReference type="InterPro" id="IPR049912">
    <property type="entry name" value="CRESS_DNA_REP"/>
</dbReference>
<evidence type="ECO:0000256" key="14">
    <source>
        <dbReference type="PIRSR" id="PIRSR601191-1"/>
    </source>
</evidence>
<keyword evidence="16" id="KW-0511">Multifunctional enzyme</keyword>
<keyword evidence="11 16" id="KW-0378">Hydrolase</keyword>
<keyword evidence="12 16" id="KW-0190">Covalent protein-DNA linkage</keyword>
<feature type="domain" description="CRESS-DNA virus Rep endonuclease" evidence="18">
    <location>
        <begin position="9"/>
        <end position="117"/>
    </location>
</feature>
<comment type="cofactor">
    <cofactor evidence="16">
        <name>Mn(2+)</name>
        <dbReference type="ChEBI" id="CHEBI:29035"/>
    </cofactor>
</comment>
<dbReference type="Gene3D" id="3.40.1310.20">
    <property type="match status" value="1"/>
</dbReference>
<dbReference type="GO" id="GO:0004386">
    <property type="term" value="F:helicase activity"/>
    <property type="evidence" value="ECO:0007669"/>
    <property type="project" value="UniProtKB-KW"/>
</dbReference>
<dbReference type="GO" id="GO:0003677">
    <property type="term" value="F:DNA binding"/>
    <property type="evidence" value="ECO:0007669"/>
    <property type="project" value="UniProtKB-KW"/>
</dbReference>
<dbReference type="EMBL" id="KX840470">
    <property type="protein sequence ID" value="ASU45694.1"/>
    <property type="molecule type" value="Genomic_DNA"/>
</dbReference>
<sequence>MASTSSSFRFSAKNIFLTYPKCPCTKEHLQAFLRLTLARFTITYMCVCEELHESGDPHLHAMIQCKKRVETQNPRFLDLLSVRRERSFHPCIESLKSPAASRKYLMKDGNYVEEGRFNSRARSPQKDQEKLWRDVLLEATDERSFLNLVRELRPSDFVLRWPAISAFARDNYCRLREPFIPAFTEFPNLPEHVKQWAQQNILCVSKPFLQYELCYSCCPKAIFETECPINLQHHFWCDEHRNQTPNPTGPNPSTSAAQADQAKPPGPEV</sequence>
<dbReference type="Pfam" id="PF00799">
    <property type="entry name" value="Gemini_AL1"/>
    <property type="match status" value="1"/>
</dbReference>
<organism evidence="20">
    <name type="scientific">Citrus chlorotic dwarf associated virus</name>
    <dbReference type="NCBI Taxonomy" id="1202142"/>
    <lineage>
        <taxon>Viruses</taxon>
        <taxon>Monodnaviria</taxon>
        <taxon>Shotokuvirae</taxon>
        <taxon>Cressdnaviricota</taxon>
        <taxon>Repensiviricetes</taxon>
        <taxon>Geplafuvirales</taxon>
        <taxon>Geminiviridae</taxon>
        <taxon>Citlodavirus</taxon>
        <taxon>Citlodavirus citri</taxon>
    </lineage>
</organism>
<proteinExistence type="inferred from homology"/>
<evidence type="ECO:0000256" key="4">
    <source>
        <dbReference type="ARBA" id="ARBA00022679"/>
    </source>
</evidence>
<evidence type="ECO:0000256" key="3">
    <source>
        <dbReference type="ARBA" id="ARBA00022562"/>
    </source>
</evidence>
<keyword evidence="10 16" id="KW-0255">Endonuclease</keyword>
<evidence type="ECO:0000256" key="17">
    <source>
        <dbReference type="SAM" id="MobiDB-lite"/>
    </source>
</evidence>
<feature type="binding site" evidence="15">
    <location>
        <position position="60"/>
    </location>
    <ligand>
        <name>a divalent metal cation</name>
        <dbReference type="ChEBI" id="CHEBI:60240"/>
    </ligand>
</feature>
<keyword evidence="16" id="KW-0347">Helicase</keyword>
<dbReference type="Pfam" id="PF08283">
    <property type="entry name" value="Gemini_AL1_M"/>
    <property type="match status" value="1"/>
</dbReference>
<evidence type="ECO:0000256" key="8">
    <source>
        <dbReference type="ARBA" id="ARBA00022723"/>
    </source>
</evidence>
<keyword evidence="6" id="KW-0235">DNA replication</keyword>
<keyword evidence="5 16" id="KW-0548">Nucleotidyltransferase</keyword>
<reference evidence="20" key="1">
    <citation type="journal article" date="2017" name="Australas. Plant Pathol.">
        <title>Distribution and molecular characterization of citrus chlorotic dwarf-associated virus in China.</title>
        <authorList>
            <person name="Zhou Y."/>
            <person name="Zhang Y."/>
            <person name="Liu Y."/>
            <person name="Chen H."/>
            <person name="Li T."/>
            <person name="Zhou C."/>
        </authorList>
    </citation>
    <scope>NUCLEOTIDE SEQUENCE</scope>
    <source>
        <strain evidence="19">YN-EL1</strain>
        <strain evidence="20">YN-EL4</strain>
    </source>
</reference>
<keyword evidence="13 16" id="KW-0238">DNA-binding</keyword>
<dbReference type="EC" id="3.1.21.-" evidence="16"/>
<feature type="region of interest" description="Disordered" evidence="17">
    <location>
        <begin position="243"/>
        <end position="269"/>
    </location>
</feature>
<feature type="active site" description="For DNA cleavage activity" evidence="14">
    <location>
        <position position="104"/>
    </location>
</feature>
<feature type="binding site" evidence="15">
    <location>
        <position position="58"/>
    </location>
    <ligand>
        <name>a divalent metal cation</name>
        <dbReference type="ChEBI" id="CHEBI:60240"/>
    </ligand>
</feature>
<dbReference type="GO" id="GO:0016779">
    <property type="term" value="F:nucleotidyltransferase activity"/>
    <property type="evidence" value="ECO:0007669"/>
    <property type="project" value="UniProtKB-KW"/>
</dbReference>
<dbReference type="GO" id="GO:0005198">
    <property type="term" value="F:structural molecule activity"/>
    <property type="evidence" value="ECO:0007669"/>
    <property type="project" value="InterPro"/>
</dbReference>
<dbReference type="SUPFAM" id="SSF55464">
    <property type="entry name" value="Origin of replication-binding domain, RBD-like"/>
    <property type="match status" value="1"/>
</dbReference>
<name>A0A223PL92_9GEMI</name>
<keyword evidence="9 16" id="KW-0547">Nucleotide-binding</keyword>
<evidence type="ECO:0000313" key="19">
    <source>
        <dbReference type="EMBL" id="ASU45679.1"/>
    </source>
</evidence>
<dbReference type="GO" id="GO:0046872">
    <property type="term" value="F:metal ion binding"/>
    <property type="evidence" value="ECO:0007669"/>
    <property type="project" value="UniProtKB-KW"/>
</dbReference>
<dbReference type="PRINTS" id="PR00227">
    <property type="entry name" value="GEMCOATAL1"/>
</dbReference>
<evidence type="ECO:0000256" key="13">
    <source>
        <dbReference type="ARBA" id="ARBA00023125"/>
    </source>
</evidence>
<keyword evidence="3 16" id="KW-1048">Host nucleus</keyword>
<feature type="binding site" evidence="15">
    <location>
        <position position="50"/>
    </location>
    <ligand>
        <name>a divalent metal cation</name>
        <dbReference type="ChEBI" id="CHEBI:60240"/>
    </ligand>
</feature>
<evidence type="ECO:0000256" key="6">
    <source>
        <dbReference type="ARBA" id="ARBA00022705"/>
    </source>
</evidence>
<keyword evidence="4 16" id="KW-0808">Transferase</keyword>
<comment type="function">
    <text evidence="16">Essential for the replication of viral ssDNA. The closed circular ssDNA genome is first converted to a superhelical dsDNA. Rep binds a specific region at the genome origin of replication. It introduces an endonucleolytic nick within the conserved sequence 5'-TAATATTAC-3' in the intergenic region of the genome present in all geminiviruses, thereby initiating the rolling circle replication (RCR). Following cleavage, binds covalently to the 5'-phosphate of DNA as a tyrosyl ester. The cleavage gives rise to a free 3'-OH that serves as a primer for the cellular DNA polymerase. The polymerase synthesizes the (+) strand DNA by rolling circle mechanism. After one round of replication, a Rep-catalyzed nucleotidyl transfer reaction releases a circular single-stranded virus genome, thereby terminating the replication. Displays origin-specific DNA cleavage, nucleotidyl transferase, ATPase and helicase activities.</text>
</comment>
<evidence type="ECO:0000256" key="1">
    <source>
        <dbReference type="ARBA" id="ARBA00004147"/>
    </source>
</evidence>
<keyword evidence="7 16" id="KW-0540">Nuclease</keyword>
<dbReference type="GO" id="GO:0042025">
    <property type="term" value="C:host cell nucleus"/>
    <property type="evidence" value="ECO:0007669"/>
    <property type="project" value="UniProtKB-SubCell"/>
</dbReference>
<keyword evidence="8 15" id="KW-0479">Metal-binding</keyword>